<dbReference type="InterPro" id="IPR006944">
    <property type="entry name" value="Phage/GTA_portal"/>
</dbReference>
<evidence type="ECO:0000313" key="2">
    <source>
        <dbReference type="Proteomes" id="UP000077428"/>
    </source>
</evidence>
<dbReference type="PATRIC" id="fig|66851.6.peg.1745"/>
<protein>
    <submittedName>
        <fullName evidence="1">Phage portal protein</fullName>
    </submittedName>
</protein>
<sequence length="432" mass="49614">MGIINAINKTIHKLPGIRRPERYSLMDQFMDTYGWFATTPDKNNGDLNTYHQAYENCVWVRRCCGALCDEMLSKGFQINNLHTDQVNWERVNYLTDLFNNPAGKYVDDTFSSLIKQVLPSFKVTGDAFIEVNHDKIFDNVINGFKFIPTELIGYDYERDAWCIRNTNYLFEPENLIHIYEPKISLRGNKWGTSLIDTVAMDISLEVLGLDHNKEIFDNYGLDPRGIINFEQDVKPKIVQDTITRLKREKHKKGTIITQGANYQRTNNSNKDMEFLELLKYSRDRIITCFGVPPQKVGIIETASLGTGTGESQDKNFAKVINSNCKCIEDGFNKNLGRSGFQEIFEFIREDHENKLNRATIEDKQLRNGTTFINEVRSGYGLEPVEWGNVPMNYSQYGIARNPNDMGEVTPIDPSESKSLMKSLVIDRLKKGY</sequence>
<keyword evidence="2" id="KW-1185">Reference proteome</keyword>
<dbReference type="Proteomes" id="UP000077428">
    <property type="component" value="Unassembled WGS sequence"/>
</dbReference>
<evidence type="ECO:0000313" key="1">
    <source>
        <dbReference type="EMBL" id="KZX11360.1"/>
    </source>
</evidence>
<dbReference type="AlphaFoldDB" id="A0A162FKG2"/>
<name>A0A162FKG2_METOA</name>
<dbReference type="STRING" id="66851.MBORA_16050"/>
<reference evidence="2" key="1">
    <citation type="journal article" date="2016" name="Genome Announc.">
        <title>Draft Genome Sequences of Methanobrevibacter curvatus DSM11111, Methanobrevibacter cuticularis DSM11139, Methanobrevibacter filiformis DSM11501, and Methanobrevibacter oralis DSM7256.</title>
        <authorList>
            <person name="Poehlein A."/>
            <person name="Seedorf H."/>
        </authorList>
    </citation>
    <scope>NUCLEOTIDE SEQUENCE [LARGE SCALE GENOMIC DNA]</scope>
    <source>
        <strain evidence="2">DSM 7256 / JCM 30027 / ZR</strain>
    </source>
</reference>
<proteinExistence type="predicted"/>
<comment type="caution">
    <text evidence="1">The sequence shown here is derived from an EMBL/GenBank/DDBJ whole genome shotgun (WGS) entry which is preliminary data.</text>
</comment>
<dbReference type="Pfam" id="PF04860">
    <property type="entry name" value="Phage_portal"/>
    <property type="match status" value="1"/>
</dbReference>
<accession>A0A162FKG2</accession>
<dbReference type="RefSeq" id="WP_042693457.1">
    <property type="nucleotide sequence ID" value="NZ_CABMAB010000022.1"/>
</dbReference>
<dbReference type="EMBL" id="LWMU01000092">
    <property type="protein sequence ID" value="KZX11360.1"/>
    <property type="molecule type" value="Genomic_DNA"/>
</dbReference>
<gene>
    <name evidence="1" type="ORF">MBORA_16050</name>
</gene>
<organism evidence="1 2">
    <name type="scientific">Methanobrevibacter oralis</name>
    <dbReference type="NCBI Taxonomy" id="66851"/>
    <lineage>
        <taxon>Archaea</taxon>
        <taxon>Methanobacteriati</taxon>
        <taxon>Methanobacteriota</taxon>
        <taxon>Methanomada group</taxon>
        <taxon>Methanobacteria</taxon>
        <taxon>Methanobacteriales</taxon>
        <taxon>Methanobacteriaceae</taxon>
        <taxon>Methanobrevibacter</taxon>
    </lineage>
</organism>